<dbReference type="SMART" id="SM00256">
    <property type="entry name" value="FBOX"/>
    <property type="match status" value="1"/>
</dbReference>
<dbReference type="EMBL" id="CAUOFW020002491">
    <property type="protein sequence ID" value="CAK9154101.1"/>
    <property type="molecule type" value="Genomic_DNA"/>
</dbReference>
<feature type="compositionally biased region" description="Basic and acidic residues" evidence="1">
    <location>
        <begin position="1"/>
        <end position="11"/>
    </location>
</feature>
<dbReference type="Gene3D" id="2.120.10.80">
    <property type="entry name" value="Kelch-type beta propeller"/>
    <property type="match status" value="1"/>
</dbReference>
<accession>A0ABC8SA61</accession>
<dbReference type="InterPro" id="IPR036047">
    <property type="entry name" value="F-box-like_dom_sf"/>
</dbReference>
<gene>
    <name evidence="3" type="ORF">ILEXP_LOCUS22408</name>
</gene>
<evidence type="ECO:0000256" key="1">
    <source>
        <dbReference type="SAM" id="MobiDB-lite"/>
    </source>
</evidence>
<dbReference type="Gene3D" id="1.20.1280.50">
    <property type="match status" value="1"/>
</dbReference>
<comment type="caution">
    <text evidence="3">The sequence shown here is derived from an EMBL/GenBank/DDBJ whole genome shotgun (WGS) entry which is preliminary data.</text>
</comment>
<dbReference type="Pfam" id="PF03478">
    <property type="entry name" value="Beta-prop_KIB1-4"/>
    <property type="match status" value="1"/>
</dbReference>
<dbReference type="InterPro" id="IPR050796">
    <property type="entry name" value="SCF_F-box_component"/>
</dbReference>
<dbReference type="Pfam" id="PF00646">
    <property type="entry name" value="F-box"/>
    <property type="match status" value="1"/>
</dbReference>
<protein>
    <recommendedName>
        <fullName evidence="2">F-box domain-containing protein</fullName>
    </recommendedName>
</protein>
<dbReference type="InterPro" id="IPR001810">
    <property type="entry name" value="F-box_dom"/>
</dbReference>
<evidence type="ECO:0000259" key="2">
    <source>
        <dbReference type="PROSITE" id="PS50181"/>
    </source>
</evidence>
<dbReference type="AlphaFoldDB" id="A0ABC8SA61"/>
<dbReference type="PANTHER" id="PTHR31672">
    <property type="entry name" value="BNACNNG10540D PROTEIN"/>
    <property type="match status" value="1"/>
</dbReference>
<feature type="region of interest" description="Disordered" evidence="1">
    <location>
        <begin position="1"/>
        <end position="24"/>
    </location>
</feature>
<dbReference type="SUPFAM" id="SSF50965">
    <property type="entry name" value="Galactose oxidase, central domain"/>
    <property type="match status" value="1"/>
</dbReference>
<dbReference type="PROSITE" id="PS50181">
    <property type="entry name" value="FBOX"/>
    <property type="match status" value="1"/>
</dbReference>
<evidence type="ECO:0000313" key="3">
    <source>
        <dbReference type="EMBL" id="CAK9154101.1"/>
    </source>
</evidence>
<evidence type="ECO:0000313" key="4">
    <source>
        <dbReference type="Proteomes" id="UP001642360"/>
    </source>
</evidence>
<dbReference type="Proteomes" id="UP001642360">
    <property type="component" value="Unassembled WGS sequence"/>
</dbReference>
<reference evidence="3 4" key="1">
    <citation type="submission" date="2024-02" db="EMBL/GenBank/DDBJ databases">
        <authorList>
            <person name="Vignale AGUSTIN F."/>
            <person name="Sosa J E."/>
            <person name="Modenutti C."/>
        </authorList>
    </citation>
    <scope>NUCLEOTIDE SEQUENCE [LARGE SCALE GENOMIC DNA]</scope>
</reference>
<keyword evidence="4" id="KW-1185">Reference proteome</keyword>
<name>A0ABC8SA61_9AQUA</name>
<dbReference type="PANTHER" id="PTHR31672:SF7">
    <property type="entry name" value="F-BOX DOMAIN-CONTAINING PROTEIN"/>
    <property type="match status" value="1"/>
</dbReference>
<dbReference type="SUPFAM" id="SSF81383">
    <property type="entry name" value="F-box domain"/>
    <property type="match status" value="1"/>
</dbReference>
<dbReference type="InterPro" id="IPR015915">
    <property type="entry name" value="Kelch-typ_b-propeller"/>
</dbReference>
<dbReference type="InterPro" id="IPR011043">
    <property type="entry name" value="Gal_Oxase/kelch_b-propeller"/>
</dbReference>
<dbReference type="InterPro" id="IPR005174">
    <property type="entry name" value="KIB1-4_b-propeller"/>
</dbReference>
<sequence>MEQGDCRDSMKIRKRKSPENEEGLGLPLDELNQDLLERVLSWLPTSTFFRLGSVSKRWKSTAASATFRLACSQIPRREPWFFMVDSHLHHQWTVFDSAEWNWKNLHHPPLLHQNSCRNFIPVAASGGLICFRSESGDFVVCNPVTGSSRELPKLDRPRQSLQAIAMTSSKRYHSQPSYKLVLVMGEHPNLSFKEYNSSTNCWGGERILHRKTDSSSAEHDTNSDHTAYFISKGGDVLVTDIHRSPSKQYSSVITLEKGNEEVIYFFSSEGTIVACNLTQNFFFEYPRLLPVFYEYSIDLVECGGEMFVVVLSDFLESSSLRVWKFNECVQTWNQIAAMPPAMSHQFHGKKVDINCTGAGGNQILVCINSGEVCCYVFGDLVANEWIELPSSCMNGKSNDYMSAFCFEPRIEALV</sequence>
<feature type="domain" description="F-box" evidence="2">
    <location>
        <begin position="25"/>
        <end position="70"/>
    </location>
</feature>
<proteinExistence type="predicted"/>
<organism evidence="3 4">
    <name type="scientific">Ilex paraguariensis</name>
    <name type="common">yerba mate</name>
    <dbReference type="NCBI Taxonomy" id="185542"/>
    <lineage>
        <taxon>Eukaryota</taxon>
        <taxon>Viridiplantae</taxon>
        <taxon>Streptophyta</taxon>
        <taxon>Embryophyta</taxon>
        <taxon>Tracheophyta</taxon>
        <taxon>Spermatophyta</taxon>
        <taxon>Magnoliopsida</taxon>
        <taxon>eudicotyledons</taxon>
        <taxon>Gunneridae</taxon>
        <taxon>Pentapetalae</taxon>
        <taxon>asterids</taxon>
        <taxon>campanulids</taxon>
        <taxon>Aquifoliales</taxon>
        <taxon>Aquifoliaceae</taxon>
        <taxon>Ilex</taxon>
    </lineage>
</organism>